<evidence type="ECO:0000313" key="3">
    <source>
        <dbReference type="Proteomes" id="UP001153620"/>
    </source>
</evidence>
<dbReference type="Gene3D" id="1.10.287.1490">
    <property type="match status" value="1"/>
</dbReference>
<dbReference type="InterPro" id="IPR001611">
    <property type="entry name" value="Leu-rich_rpt"/>
</dbReference>
<dbReference type="Pfam" id="PF13855">
    <property type="entry name" value="LRR_8"/>
    <property type="match status" value="1"/>
</dbReference>
<dbReference type="SUPFAM" id="SSF52058">
    <property type="entry name" value="L domain-like"/>
    <property type="match status" value="1"/>
</dbReference>
<keyword evidence="1" id="KW-0732">Signal</keyword>
<keyword evidence="3" id="KW-1185">Reference proteome</keyword>
<accession>A0A9P0JAH7</accession>
<dbReference type="InterPro" id="IPR050328">
    <property type="entry name" value="Dev_Immune_Receptor"/>
</dbReference>
<gene>
    <name evidence="2" type="ORF">CHIRRI_LOCUS13456</name>
</gene>
<name>A0A9P0JAH7_9DIPT</name>
<protein>
    <submittedName>
        <fullName evidence="2">Uncharacterized protein</fullName>
    </submittedName>
</protein>
<reference evidence="2" key="2">
    <citation type="submission" date="2022-10" db="EMBL/GenBank/DDBJ databases">
        <authorList>
            <consortium name="ENA_rothamsted_submissions"/>
            <consortium name="culmorum"/>
            <person name="King R."/>
        </authorList>
    </citation>
    <scope>NUCLEOTIDE SEQUENCE</scope>
</reference>
<dbReference type="InterPro" id="IPR032675">
    <property type="entry name" value="LRR_dom_sf"/>
</dbReference>
<proteinExistence type="predicted"/>
<evidence type="ECO:0000256" key="1">
    <source>
        <dbReference type="ARBA" id="ARBA00022729"/>
    </source>
</evidence>
<evidence type="ECO:0000313" key="2">
    <source>
        <dbReference type="EMBL" id="CAH1734134.1"/>
    </source>
</evidence>
<reference evidence="2" key="1">
    <citation type="submission" date="2022-01" db="EMBL/GenBank/DDBJ databases">
        <authorList>
            <person name="King R."/>
        </authorList>
    </citation>
    <scope>NUCLEOTIDE SEQUENCE</scope>
</reference>
<dbReference type="PROSITE" id="PS51257">
    <property type="entry name" value="PROKAR_LIPOPROTEIN"/>
    <property type="match status" value="1"/>
</dbReference>
<dbReference type="AlphaFoldDB" id="A0A9P0JAH7"/>
<dbReference type="Proteomes" id="UP001153620">
    <property type="component" value="Chromosome 4"/>
</dbReference>
<dbReference type="PANTHER" id="PTHR24373:SF275">
    <property type="entry name" value="TIR DOMAIN-CONTAINING PROTEIN"/>
    <property type="match status" value="1"/>
</dbReference>
<dbReference type="Gene3D" id="3.80.10.10">
    <property type="entry name" value="Ribonuclease Inhibitor"/>
    <property type="match status" value="1"/>
</dbReference>
<sequence>MARVALFSTSTGIGCTYYTNNWTIVKGLYYCFINNDPRITSRESAKITSITGNHKIWKSNVDVQGFHIDVRTINYFPRFEAFFVNVKLICIYNSNLKEVHQEDLKPYPRLIEIALHYNSIEVLEEGLFDFNPDLVYIDMSNNKIVHVEPKVFDHLSKLMTLHLDSNICISIGASNSRPAVTNLLLAIISGCSNAEFSSLKNQLDNLESEAKSLNSEEFRGKLTTYEKTLISSKFANFRPLNYKFDVLKNLKIEQLNQVKTSDLDAQLRTLNDLMTKMSIDVNDLKSSTNQCLADYNISISPFKSVQDQFDIKSSIEGISATLKLSKNELKMSVMEMENTQKSFGDKIENLEGQIVDLKADNAEKFAQIRKELSSTRHKIGTTIDEKIKGIEKRILRKFEDILEDKLRQIFEANVEKFIEG</sequence>
<organism evidence="2 3">
    <name type="scientific">Chironomus riparius</name>
    <dbReference type="NCBI Taxonomy" id="315576"/>
    <lineage>
        <taxon>Eukaryota</taxon>
        <taxon>Metazoa</taxon>
        <taxon>Ecdysozoa</taxon>
        <taxon>Arthropoda</taxon>
        <taxon>Hexapoda</taxon>
        <taxon>Insecta</taxon>
        <taxon>Pterygota</taxon>
        <taxon>Neoptera</taxon>
        <taxon>Endopterygota</taxon>
        <taxon>Diptera</taxon>
        <taxon>Nematocera</taxon>
        <taxon>Chironomoidea</taxon>
        <taxon>Chironomidae</taxon>
        <taxon>Chironominae</taxon>
        <taxon>Chironomus</taxon>
    </lineage>
</organism>
<dbReference type="PANTHER" id="PTHR24373">
    <property type="entry name" value="SLIT RELATED LEUCINE-RICH REPEAT NEURONAL PROTEIN"/>
    <property type="match status" value="1"/>
</dbReference>
<dbReference type="EMBL" id="OU895880">
    <property type="protein sequence ID" value="CAH1734134.1"/>
    <property type="molecule type" value="Genomic_DNA"/>
</dbReference>